<dbReference type="PANTHER" id="PTHR10434:SF40">
    <property type="entry name" value="1-ACYL-SN-GLYCEROL-3-PHOSPHATE ACYLTRANSFERASE"/>
    <property type="match status" value="1"/>
</dbReference>
<evidence type="ECO:0000256" key="2">
    <source>
        <dbReference type="ARBA" id="ARBA00022679"/>
    </source>
</evidence>
<keyword evidence="4" id="KW-1208">Phospholipid metabolism</keyword>
<dbReference type="Pfam" id="PF01553">
    <property type="entry name" value="Acyltransferase"/>
    <property type="match status" value="1"/>
</dbReference>
<dbReference type="EMBL" id="PGVD01000057">
    <property type="protein sequence ID" value="PLR92507.1"/>
    <property type="molecule type" value="Genomic_DNA"/>
</dbReference>
<evidence type="ECO:0000256" key="1">
    <source>
        <dbReference type="ARBA" id="ARBA00008655"/>
    </source>
</evidence>
<feature type="domain" description="Phospholipid/glycerol acyltransferase" evidence="5">
    <location>
        <begin position="33"/>
        <end position="144"/>
    </location>
</feature>
<dbReference type="GO" id="GO:0003841">
    <property type="term" value="F:1-acylglycerol-3-phosphate O-acyltransferase activity"/>
    <property type="evidence" value="ECO:0007669"/>
    <property type="project" value="UniProtKB-UniRule"/>
</dbReference>
<dbReference type="Proteomes" id="UP000235114">
    <property type="component" value="Unassembled WGS sequence"/>
</dbReference>
<name>A0A2N5GI24_9BACI</name>
<evidence type="ECO:0000259" key="5">
    <source>
        <dbReference type="SMART" id="SM00563"/>
    </source>
</evidence>
<dbReference type="RefSeq" id="WP_101578731.1">
    <property type="nucleotide sequence ID" value="NZ_PGVA01000049.1"/>
</dbReference>
<dbReference type="InterPro" id="IPR002123">
    <property type="entry name" value="Plipid/glycerol_acylTrfase"/>
</dbReference>
<dbReference type="EC" id="2.3.1.51" evidence="4"/>
<dbReference type="GO" id="GO:0006654">
    <property type="term" value="P:phosphatidic acid biosynthetic process"/>
    <property type="evidence" value="ECO:0007669"/>
    <property type="project" value="TreeGrafter"/>
</dbReference>
<reference evidence="6 8" key="1">
    <citation type="submission" date="2017-11" db="EMBL/GenBank/DDBJ databases">
        <title>Comparitive Functional Genomics of Dry Heat Resistant strains isolated from the Viking Spacecraft.</title>
        <authorList>
            <person name="Seuylemezian A."/>
            <person name="Cooper K."/>
            <person name="Vaishampayan P."/>
        </authorList>
    </citation>
    <scope>NUCLEOTIDE SEQUENCE [LARGE SCALE GENOMIC DNA]</scope>
    <source>
        <strain evidence="6 8">M4.6</strain>
    </source>
</reference>
<evidence type="ECO:0000313" key="9">
    <source>
        <dbReference type="Proteomes" id="UP000235114"/>
    </source>
</evidence>
<keyword evidence="9" id="KW-1185">Reference proteome</keyword>
<dbReference type="Proteomes" id="UP000234951">
    <property type="component" value="Unassembled WGS sequence"/>
</dbReference>
<dbReference type="CDD" id="cd07989">
    <property type="entry name" value="LPLAT_AGPAT-like"/>
    <property type="match status" value="1"/>
</dbReference>
<dbReference type="SMART" id="SM00563">
    <property type="entry name" value="PlsC"/>
    <property type="match status" value="1"/>
</dbReference>
<evidence type="ECO:0000256" key="4">
    <source>
        <dbReference type="RuleBase" id="RU361267"/>
    </source>
</evidence>
<comment type="caution">
    <text evidence="6">The sequence shown here is derived from an EMBL/GenBank/DDBJ whole genome shotgun (WGS) entry which is preliminary data.</text>
</comment>
<dbReference type="SUPFAM" id="SSF69593">
    <property type="entry name" value="Glycerol-3-phosphate (1)-acyltransferase"/>
    <property type="match status" value="1"/>
</dbReference>
<proteinExistence type="inferred from homology"/>
<dbReference type="NCBIfam" id="TIGR00530">
    <property type="entry name" value="AGP_acyltrn"/>
    <property type="match status" value="1"/>
</dbReference>
<sequence>MYRIITNILKVILKMRGAFIIVNKENLPKNPGYIIACTHRGWVDVVALGAAILPEQIHFMAKKELFRNALFSRFLTAINAFPVDRKNPGTSSIRVPIQLLKNGKNVGIFPSGTRTSEEAPLKRGAVTIAKMGKVPIVPAAYSGPTNLKELFTNKKIKIIIGNPLIFEYESNNRHEIDDNTTRLSEVFRALEKSIN</sequence>
<evidence type="ECO:0000256" key="3">
    <source>
        <dbReference type="ARBA" id="ARBA00023315"/>
    </source>
</evidence>
<keyword evidence="4" id="KW-0444">Lipid biosynthesis</keyword>
<dbReference type="OrthoDB" id="9803035at2"/>
<keyword evidence="4" id="KW-0443">Lipid metabolism</keyword>
<keyword evidence="3 4" id="KW-0012">Acyltransferase</keyword>
<comment type="domain">
    <text evidence="4">The HXXXXD motif is essential for acyltransferase activity and may constitute the binding site for the phosphate moiety of the glycerol-3-phosphate.</text>
</comment>
<evidence type="ECO:0000313" key="7">
    <source>
        <dbReference type="EMBL" id="PLR92507.1"/>
    </source>
</evidence>
<organism evidence="6 8">
    <name type="scientific">Bacillus canaveralius</name>
    <dbReference type="NCBI Taxonomy" id="1403243"/>
    <lineage>
        <taxon>Bacteria</taxon>
        <taxon>Bacillati</taxon>
        <taxon>Bacillota</taxon>
        <taxon>Bacilli</taxon>
        <taxon>Bacillales</taxon>
        <taxon>Bacillaceae</taxon>
        <taxon>Bacillus</taxon>
    </lineage>
</organism>
<comment type="similarity">
    <text evidence="1 4">Belongs to the 1-acyl-sn-glycerol-3-phosphate acyltransferase family.</text>
</comment>
<dbReference type="GO" id="GO:0016020">
    <property type="term" value="C:membrane"/>
    <property type="evidence" value="ECO:0007669"/>
    <property type="project" value="InterPro"/>
</dbReference>
<gene>
    <name evidence="6" type="ORF">CU635_17835</name>
    <name evidence="7" type="ORF">CVD25_18590</name>
</gene>
<dbReference type="EMBL" id="PGVA01000049">
    <property type="protein sequence ID" value="PLR80559.1"/>
    <property type="molecule type" value="Genomic_DNA"/>
</dbReference>
<dbReference type="InterPro" id="IPR004552">
    <property type="entry name" value="AGP_acyltrans"/>
</dbReference>
<dbReference type="AlphaFoldDB" id="A0A2N5GI24"/>
<protein>
    <recommendedName>
        <fullName evidence="4">1-acyl-sn-glycerol-3-phosphate acyltransferase</fullName>
        <ecNumber evidence="4">2.3.1.51</ecNumber>
    </recommendedName>
</protein>
<evidence type="ECO:0000313" key="6">
    <source>
        <dbReference type="EMBL" id="PLR80559.1"/>
    </source>
</evidence>
<dbReference type="PANTHER" id="PTHR10434">
    <property type="entry name" value="1-ACYL-SN-GLYCEROL-3-PHOSPHATE ACYLTRANSFERASE"/>
    <property type="match status" value="1"/>
</dbReference>
<accession>A0A2N5GI24</accession>
<keyword evidence="4" id="KW-0594">Phospholipid biosynthesis</keyword>
<keyword evidence="2 4" id="KW-0808">Transferase</keyword>
<comment type="catalytic activity">
    <reaction evidence="4">
        <text>a 1-acyl-sn-glycero-3-phosphate + an acyl-CoA = a 1,2-diacyl-sn-glycero-3-phosphate + CoA</text>
        <dbReference type="Rhea" id="RHEA:19709"/>
        <dbReference type="ChEBI" id="CHEBI:57287"/>
        <dbReference type="ChEBI" id="CHEBI:57970"/>
        <dbReference type="ChEBI" id="CHEBI:58342"/>
        <dbReference type="ChEBI" id="CHEBI:58608"/>
        <dbReference type="EC" id="2.3.1.51"/>
    </reaction>
</comment>
<evidence type="ECO:0000313" key="8">
    <source>
        <dbReference type="Proteomes" id="UP000234951"/>
    </source>
</evidence>
<reference evidence="7 9" key="2">
    <citation type="submission" date="2017-12" db="EMBL/GenBank/DDBJ databases">
        <title>Comparative Functional Genomics of Dry Heat Resistant strains isolated from the Viking Spacecraft.</title>
        <authorList>
            <person name="Seuylemezian A."/>
            <person name="Cooper K."/>
            <person name="Vaishampayan P."/>
        </authorList>
    </citation>
    <scope>NUCLEOTIDE SEQUENCE [LARGE SCALE GENOMIC DNA]</scope>
    <source>
        <strain evidence="7 9">ATCC 29669</strain>
    </source>
</reference>